<dbReference type="InterPro" id="IPR036390">
    <property type="entry name" value="WH_DNA-bd_sf"/>
</dbReference>
<dbReference type="InterPro" id="IPR036388">
    <property type="entry name" value="WH-like_DNA-bd_sf"/>
</dbReference>
<keyword evidence="3" id="KW-1185">Reference proteome</keyword>
<gene>
    <name evidence="2" type="ORF">AUC60_24075</name>
</gene>
<dbReference type="PROSITE" id="PS50987">
    <property type="entry name" value="HTH_ARSR_2"/>
    <property type="match status" value="1"/>
</dbReference>
<comment type="caution">
    <text evidence="2">The sequence shown here is derived from an EMBL/GenBank/DDBJ whole genome shotgun (WGS) entry which is preliminary data.</text>
</comment>
<evidence type="ECO:0000313" key="3">
    <source>
        <dbReference type="Proteomes" id="UP000195440"/>
    </source>
</evidence>
<accession>A0A1Y3NUI3</accession>
<protein>
    <submittedName>
        <fullName evidence="2">ArsR family transcriptional regulator</fullName>
    </submittedName>
</protein>
<reference evidence="2 3" key="1">
    <citation type="journal article" date="2017" name="Syst. Appl. Microbiol.">
        <title>Pseudomonas caspiana sp. nov., a citrus pathogen in the Pseudomonas syringae phylogenetic group.</title>
        <authorList>
            <person name="Busquets A."/>
            <person name="Gomila M."/>
            <person name="Beiki F."/>
            <person name="Mulet M."/>
            <person name="Rahimian H."/>
            <person name="Garcia-Valdes E."/>
            <person name="Lalucat J."/>
        </authorList>
    </citation>
    <scope>NUCLEOTIDE SEQUENCE [LARGE SCALE GENOMIC DNA]</scope>
    <source>
        <strain evidence="2 3">FBF102</strain>
    </source>
</reference>
<dbReference type="InterPro" id="IPR011991">
    <property type="entry name" value="ArsR-like_HTH"/>
</dbReference>
<dbReference type="GO" id="GO:0032791">
    <property type="term" value="F:lead ion binding"/>
    <property type="evidence" value="ECO:0007669"/>
    <property type="project" value="TreeGrafter"/>
</dbReference>
<dbReference type="SMART" id="SM00418">
    <property type="entry name" value="HTH_ARSR"/>
    <property type="match status" value="1"/>
</dbReference>
<feature type="domain" description="HTH arsR-type" evidence="1">
    <location>
        <begin position="2"/>
        <end position="97"/>
    </location>
</feature>
<dbReference type="NCBIfam" id="NF033788">
    <property type="entry name" value="HTH_metalloreg"/>
    <property type="match status" value="1"/>
</dbReference>
<dbReference type="GO" id="GO:0097063">
    <property type="term" value="F:cadmium ion sensor activity"/>
    <property type="evidence" value="ECO:0007669"/>
    <property type="project" value="TreeGrafter"/>
</dbReference>
<dbReference type="GO" id="GO:0010288">
    <property type="term" value="P:response to lead ion"/>
    <property type="evidence" value="ECO:0007669"/>
    <property type="project" value="TreeGrafter"/>
</dbReference>
<name>A0A1Y3NUI3_9PSED</name>
<evidence type="ECO:0000259" key="1">
    <source>
        <dbReference type="PROSITE" id="PS50987"/>
    </source>
</evidence>
<dbReference type="CDD" id="cd00090">
    <property type="entry name" value="HTH_ARSR"/>
    <property type="match status" value="1"/>
</dbReference>
<dbReference type="GO" id="GO:0003677">
    <property type="term" value="F:DNA binding"/>
    <property type="evidence" value="ECO:0007669"/>
    <property type="project" value="TreeGrafter"/>
</dbReference>
<dbReference type="PANTHER" id="PTHR39168">
    <property type="entry name" value="TRANSCRIPTIONAL REGULATOR-RELATED"/>
    <property type="match status" value="1"/>
</dbReference>
<sequence length="227" mass="24890">MDVECAEVSLAEVAGAIADPARSRMLCSLLDGRARTATELAAVADVTASMASNHFSRLREHGLVEQLVQGRHRYYRLANSRVARALESLLSITGQPATPFQPSTPAALRHARTCYDHCAGEVAVKLHDVLLQADWIEAQGRDYTLTEKGVERLVKLGVDVDAMRGQRRRLAYPCMDWSERSPHIGGALGAAILELMLKRGWVTRQLDSRALNVTSKGRDALNKAFDG</sequence>
<dbReference type="InterPro" id="IPR052543">
    <property type="entry name" value="HTH_Metal-responsive_Reg"/>
</dbReference>
<dbReference type="PANTHER" id="PTHR39168:SF1">
    <property type="entry name" value="TRANSCRIPTIONAL REGULATORY PROTEIN"/>
    <property type="match status" value="1"/>
</dbReference>
<proteinExistence type="predicted"/>
<organism evidence="2 3">
    <name type="scientific">Pseudomonas caspiana</name>
    <dbReference type="NCBI Taxonomy" id="1451454"/>
    <lineage>
        <taxon>Bacteria</taxon>
        <taxon>Pseudomonadati</taxon>
        <taxon>Pseudomonadota</taxon>
        <taxon>Gammaproteobacteria</taxon>
        <taxon>Pseudomonadales</taxon>
        <taxon>Pseudomonadaceae</taxon>
        <taxon>Pseudomonas</taxon>
    </lineage>
</organism>
<evidence type="ECO:0000313" key="2">
    <source>
        <dbReference type="EMBL" id="OUM71299.1"/>
    </source>
</evidence>
<dbReference type="EMBL" id="LOHF01000029">
    <property type="protein sequence ID" value="OUM71299.1"/>
    <property type="molecule type" value="Genomic_DNA"/>
</dbReference>
<dbReference type="AlphaFoldDB" id="A0A1Y3NUI3"/>
<dbReference type="GO" id="GO:0046686">
    <property type="term" value="P:response to cadmium ion"/>
    <property type="evidence" value="ECO:0007669"/>
    <property type="project" value="TreeGrafter"/>
</dbReference>
<dbReference type="RefSeq" id="WP_087273710.1">
    <property type="nucleotide sequence ID" value="NZ_CP167995.1"/>
</dbReference>
<dbReference type="SUPFAM" id="SSF46785">
    <property type="entry name" value="Winged helix' DNA-binding domain"/>
    <property type="match status" value="1"/>
</dbReference>
<dbReference type="PRINTS" id="PR00778">
    <property type="entry name" value="HTHARSR"/>
</dbReference>
<dbReference type="Proteomes" id="UP000195440">
    <property type="component" value="Unassembled WGS sequence"/>
</dbReference>
<dbReference type="Pfam" id="PF01022">
    <property type="entry name" value="HTH_5"/>
    <property type="match status" value="1"/>
</dbReference>
<dbReference type="InterPro" id="IPR001845">
    <property type="entry name" value="HTH_ArsR_DNA-bd_dom"/>
</dbReference>
<dbReference type="Gene3D" id="1.10.10.10">
    <property type="entry name" value="Winged helix-like DNA-binding domain superfamily/Winged helix DNA-binding domain"/>
    <property type="match status" value="1"/>
</dbReference>
<dbReference type="OrthoDB" id="9797716at2"/>
<dbReference type="GO" id="GO:0003700">
    <property type="term" value="F:DNA-binding transcription factor activity"/>
    <property type="evidence" value="ECO:0007669"/>
    <property type="project" value="InterPro"/>
</dbReference>